<feature type="chain" id="PRO_5043440245" evidence="3">
    <location>
        <begin position="20"/>
        <end position="554"/>
    </location>
</feature>
<feature type="signal peptide" evidence="3">
    <location>
        <begin position="1"/>
        <end position="19"/>
    </location>
</feature>
<dbReference type="PROSITE" id="PS51257">
    <property type="entry name" value="PROKAR_LIPOPROTEIN"/>
    <property type="match status" value="1"/>
</dbReference>
<gene>
    <name evidence="6" type="ORF">M0812_27984</name>
</gene>
<dbReference type="SUPFAM" id="SSF54001">
    <property type="entry name" value="Cysteine proteinases"/>
    <property type="match status" value="1"/>
</dbReference>
<dbReference type="InterPro" id="IPR000169">
    <property type="entry name" value="Pept_cys_AS"/>
</dbReference>
<dbReference type="PROSITE" id="PS00139">
    <property type="entry name" value="THIOL_PROTEASE_CYS"/>
    <property type="match status" value="1"/>
</dbReference>
<dbReference type="GO" id="GO:0006508">
    <property type="term" value="P:proteolysis"/>
    <property type="evidence" value="ECO:0007669"/>
    <property type="project" value="InterPro"/>
</dbReference>
<dbReference type="PANTHER" id="PTHR12411">
    <property type="entry name" value="CYSTEINE PROTEASE FAMILY C1-RELATED"/>
    <property type="match status" value="1"/>
</dbReference>
<dbReference type="Pfam" id="PF00112">
    <property type="entry name" value="Peptidase_C1"/>
    <property type="match status" value="1"/>
</dbReference>
<protein>
    <submittedName>
        <fullName evidence="6">Uncharacterized protein</fullName>
    </submittedName>
</protein>
<name>A0AAV7YA89_9EUKA</name>
<dbReference type="InterPro" id="IPR013128">
    <property type="entry name" value="Peptidase_C1A"/>
</dbReference>
<accession>A0AAV7YA89</accession>
<dbReference type="SMART" id="SM00645">
    <property type="entry name" value="Pept_C1"/>
    <property type="match status" value="1"/>
</dbReference>
<reference evidence="6" key="1">
    <citation type="submission" date="2022-08" db="EMBL/GenBank/DDBJ databases">
        <title>Novel sulphate-reducing endosymbionts in the free-living metamonad Anaeramoeba.</title>
        <authorList>
            <person name="Jerlstrom-Hultqvist J."/>
            <person name="Cepicka I."/>
            <person name="Gallot-Lavallee L."/>
            <person name="Salas-Leiva D."/>
            <person name="Curtis B.A."/>
            <person name="Zahonova K."/>
            <person name="Pipaliya S."/>
            <person name="Dacks J."/>
            <person name="Roger A.J."/>
        </authorList>
    </citation>
    <scope>NUCLEOTIDE SEQUENCE</scope>
    <source>
        <strain evidence="6">Busselton2</strain>
    </source>
</reference>
<dbReference type="Gene3D" id="3.90.70.10">
    <property type="entry name" value="Cysteine proteinases"/>
    <property type="match status" value="1"/>
</dbReference>
<evidence type="ECO:0000256" key="3">
    <source>
        <dbReference type="SAM" id="SignalP"/>
    </source>
</evidence>
<dbReference type="Pfam" id="PF08246">
    <property type="entry name" value="Inhibitor_I29"/>
    <property type="match status" value="1"/>
</dbReference>
<comment type="similarity">
    <text evidence="1">Belongs to the peptidase C1 family.</text>
</comment>
<evidence type="ECO:0000256" key="2">
    <source>
        <dbReference type="ARBA" id="ARBA00023157"/>
    </source>
</evidence>
<sequence length="554" mass="64917">MKKFTLICFLIIFASLVACDPPKPVIPEKYYAKMVWRIPYETADTVEPITINYDKANDRARVDFYNGLEIDFYFINQAKYFYQQMIVKDHAECFIDTSEKPTTLMSYLPDLTDFEYNGEAVVKGQQVYDWFYNYTEGGKQNEYHYYVLRSDSDTPVQYALLGYNLIGHSHIDRYYVDFIDYKKNYNEQDCYVLTDPCQKADDTYDEKKQQHQQQPAHSEMDLGRMFPELKKHESRRKWSHFKTKHNKDYQDHEEEMTRFEIFHQNTLKIEKHNRENPNSFKMAHNRFSDQNMNEIYRTWTNGMAHNNIFPTYDEATSKLMKEYQRQFRDDQIPDSFNWIDYGAVSPVKDQIVCGSCWSFSTTGVIESANYLKTGSMVSFSEQNLIDCSWDYGNNGCNGGWQSWSFNYIHDFGLATTDSYGKYLGKSGYCGWNADLDSISVEKYYNITSGDDKALKEALYVNGPIAVNTDVSEKFVYYSSGVFDDKDCHSEFKDLVHCVLLVGYGIEDNKEYWLVKNSWSTHWGDEGYIKIQIKDNICGIATWTNFPILSKGQPI</sequence>
<keyword evidence="2" id="KW-1015">Disulfide bond</keyword>
<evidence type="ECO:0000259" key="5">
    <source>
        <dbReference type="SMART" id="SM00848"/>
    </source>
</evidence>
<dbReference type="SMART" id="SM00848">
    <property type="entry name" value="Inhibitor_I29"/>
    <property type="match status" value="1"/>
</dbReference>
<dbReference type="InterPro" id="IPR000668">
    <property type="entry name" value="Peptidase_C1A_C"/>
</dbReference>
<dbReference type="EMBL" id="JANTQA010000070">
    <property type="protein sequence ID" value="KAJ3425539.1"/>
    <property type="molecule type" value="Genomic_DNA"/>
</dbReference>
<evidence type="ECO:0000256" key="1">
    <source>
        <dbReference type="ARBA" id="ARBA00008455"/>
    </source>
</evidence>
<feature type="domain" description="Cathepsin propeptide inhibitor" evidence="5">
    <location>
        <begin position="238"/>
        <end position="295"/>
    </location>
</feature>
<proteinExistence type="inferred from homology"/>
<dbReference type="FunFam" id="3.90.70.10:FF:000332">
    <property type="entry name" value="Cathepsin L1"/>
    <property type="match status" value="1"/>
</dbReference>
<dbReference type="AlphaFoldDB" id="A0AAV7YA89"/>
<evidence type="ECO:0000313" key="7">
    <source>
        <dbReference type="Proteomes" id="UP001146793"/>
    </source>
</evidence>
<dbReference type="GO" id="GO:0008234">
    <property type="term" value="F:cysteine-type peptidase activity"/>
    <property type="evidence" value="ECO:0007669"/>
    <property type="project" value="InterPro"/>
</dbReference>
<comment type="caution">
    <text evidence="6">The sequence shown here is derived from an EMBL/GenBank/DDBJ whole genome shotgun (WGS) entry which is preliminary data.</text>
</comment>
<dbReference type="InterPro" id="IPR039417">
    <property type="entry name" value="Peptidase_C1A_papain-like"/>
</dbReference>
<evidence type="ECO:0000259" key="4">
    <source>
        <dbReference type="SMART" id="SM00645"/>
    </source>
</evidence>
<keyword evidence="3" id="KW-0732">Signal</keyword>
<dbReference type="InterPro" id="IPR013201">
    <property type="entry name" value="Prot_inhib_I29"/>
</dbReference>
<dbReference type="CDD" id="cd02248">
    <property type="entry name" value="Peptidase_C1A"/>
    <property type="match status" value="1"/>
</dbReference>
<dbReference type="PROSITE" id="PS00640">
    <property type="entry name" value="THIOL_PROTEASE_ASN"/>
    <property type="match status" value="1"/>
</dbReference>
<dbReference type="Proteomes" id="UP001146793">
    <property type="component" value="Unassembled WGS sequence"/>
</dbReference>
<dbReference type="InterPro" id="IPR025661">
    <property type="entry name" value="Pept_asp_AS"/>
</dbReference>
<dbReference type="InterPro" id="IPR038765">
    <property type="entry name" value="Papain-like_cys_pep_sf"/>
</dbReference>
<organism evidence="6 7">
    <name type="scientific">Anaeramoeba flamelloides</name>
    <dbReference type="NCBI Taxonomy" id="1746091"/>
    <lineage>
        <taxon>Eukaryota</taxon>
        <taxon>Metamonada</taxon>
        <taxon>Anaeramoebidae</taxon>
        <taxon>Anaeramoeba</taxon>
    </lineage>
</organism>
<feature type="domain" description="Peptidase C1A papain C-terminal" evidence="4">
    <location>
        <begin position="332"/>
        <end position="547"/>
    </location>
</feature>
<evidence type="ECO:0000313" key="6">
    <source>
        <dbReference type="EMBL" id="KAJ3425539.1"/>
    </source>
</evidence>
<dbReference type="PRINTS" id="PR00705">
    <property type="entry name" value="PAPAIN"/>
</dbReference>